<protein>
    <submittedName>
        <fullName evidence="1">Uncharacterized protein</fullName>
    </submittedName>
</protein>
<evidence type="ECO:0000313" key="1">
    <source>
        <dbReference type="EMBL" id="KRZ49600.1"/>
    </source>
</evidence>
<dbReference type="AlphaFoldDB" id="A0A0V1KQP0"/>
<name>A0A0V1KQP0_9BILA</name>
<proteinExistence type="predicted"/>
<dbReference type="EMBL" id="JYDW01000303">
    <property type="protein sequence ID" value="KRZ49600.1"/>
    <property type="molecule type" value="Genomic_DNA"/>
</dbReference>
<reference evidence="1 2" key="1">
    <citation type="submission" date="2015-05" db="EMBL/GenBank/DDBJ databases">
        <title>Evolution of Trichinella species and genotypes.</title>
        <authorList>
            <person name="Korhonen P.K."/>
            <person name="Edoardo P."/>
            <person name="Giuseppe L.R."/>
            <person name="Gasser R.B."/>
        </authorList>
    </citation>
    <scope>NUCLEOTIDE SEQUENCE [LARGE SCALE GENOMIC DNA]</scope>
    <source>
        <strain evidence="1">ISS10</strain>
    </source>
</reference>
<gene>
    <name evidence="1" type="ORF">T02_1724</name>
</gene>
<keyword evidence="2" id="KW-1185">Reference proteome</keyword>
<organism evidence="1 2">
    <name type="scientific">Trichinella nativa</name>
    <dbReference type="NCBI Taxonomy" id="6335"/>
    <lineage>
        <taxon>Eukaryota</taxon>
        <taxon>Metazoa</taxon>
        <taxon>Ecdysozoa</taxon>
        <taxon>Nematoda</taxon>
        <taxon>Enoplea</taxon>
        <taxon>Dorylaimia</taxon>
        <taxon>Trichinellida</taxon>
        <taxon>Trichinellidae</taxon>
        <taxon>Trichinella</taxon>
    </lineage>
</organism>
<accession>A0A0V1KQP0</accession>
<evidence type="ECO:0000313" key="2">
    <source>
        <dbReference type="Proteomes" id="UP000054721"/>
    </source>
</evidence>
<sequence>MFHHDDYKWHLNIWKMSTYALNLFNFLQASCDYKKALSNRSIHFVAYRVFFSFHESLCYFWQALIDAQSYKLLLDVPVHLKSQQHISRLLITYFTKNKFDGDSID</sequence>
<comment type="caution">
    <text evidence="1">The sequence shown here is derived from an EMBL/GenBank/DDBJ whole genome shotgun (WGS) entry which is preliminary data.</text>
</comment>
<dbReference type="Proteomes" id="UP000054721">
    <property type="component" value="Unassembled WGS sequence"/>
</dbReference>
<dbReference type="OrthoDB" id="1931232at2759"/>